<dbReference type="InterPro" id="IPR036188">
    <property type="entry name" value="FAD/NAD-bd_sf"/>
</dbReference>
<dbReference type="SUPFAM" id="SSF51905">
    <property type="entry name" value="FAD/NAD(P)-binding domain"/>
    <property type="match status" value="1"/>
</dbReference>
<keyword evidence="8" id="KW-1185">Reference proteome</keyword>
<evidence type="ECO:0000256" key="3">
    <source>
        <dbReference type="ARBA" id="ARBA00023002"/>
    </source>
</evidence>
<keyword evidence="2" id="KW-0274">FAD</keyword>
<dbReference type="GO" id="GO:0071949">
    <property type="term" value="F:FAD binding"/>
    <property type="evidence" value="ECO:0007669"/>
    <property type="project" value="InterPro"/>
</dbReference>
<keyword evidence="4" id="KW-0503">Monooxygenase</keyword>
<evidence type="ECO:0000313" key="8">
    <source>
        <dbReference type="Proteomes" id="UP001175353"/>
    </source>
</evidence>
<evidence type="ECO:0000256" key="2">
    <source>
        <dbReference type="ARBA" id="ARBA00022827"/>
    </source>
</evidence>
<dbReference type="PRINTS" id="PR00420">
    <property type="entry name" value="RNGMNOXGNASE"/>
</dbReference>
<name>A0AAN6KXG2_9PEZI</name>
<feature type="domain" description="FAD-binding" evidence="6">
    <location>
        <begin position="4"/>
        <end position="333"/>
    </location>
</feature>
<dbReference type="PANTHER" id="PTHR46972:SF1">
    <property type="entry name" value="FAD DEPENDENT OXIDOREDUCTASE DOMAIN-CONTAINING PROTEIN"/>
    <property type="match status" value="1"/>
</dbReference>
<keyword evidence="5" id="KW-0472">Membrane</keyword>
<keyword evidence="5" id="KW-1133">Transmembrane helix</keyword>
<proteinExistence type="predicted"/>
<evidence type="ECO:0000259" key="6">
    <source>
        <dbReference type="Pfam" id="PF01494"/>
    </source>
</evidence>
<dbReference type="InterPro" id="IPR002938">
    <property type="entry name" value="FAD-bd"/>
</dbReference>
<keyword evidence="1" id="KW-0285">Flavoprotein</keyword>
<protein>
    <recommendedName>
        <fullName evidence="6">FAD-binding domain-containing protein</fullName>
    </recommendedName>
</protein>
<keyword evidence="3" id="KW-0560">Oxidoreductase</keyword>
<evidence type="ECO:0000313" key="7">
    <source>
        <dbReference type="EMBL" id="KAK1009577.1"/>
    </source>
</evidence>
<dbReference type="Proteomes" id="UP001175353">
    <property type="component" value="Unassembled WGS sequence"/>
</dbReference>
<evidence type="ECO:0000256" key="1">
    <source>
        <dbReference type="ARBA" id="ARBA00022630"/>
    </source>
</evidence>
<feature type="transmembrane region" description="Helical" evidence="5">
    <location>
        <begin position="426"/>
        <end position="447"/>
    </location>
</feature>
<accession>A0AAN6KXG2</accession>
<sequence length="450" mass="48944">MPLKIAIIGAGPAGCTLARILHIKDKSIQLTVFESEASINFRSQGGTLDLHVGTGQLAIQEAGLWDEFQKHARYDGEATQIADKNYLCYVKVGAGNSGKSTSTGRPEIDRSLLRELLYNSLPKGMVQWSKKLKEVKRAGAELELHFADGSTAHGYDLIVGADGTWSKTRSLVTDIKPFYSGIAGHTMSIPDAATRHPALYDAVQRGSVYSYSDGKSLILQQMGEGSLLVGTWSAHPADWQQTAGYDVHDPVAVKAAYRKQYADWHPTLRAFTQEADDPTFAARDLFMLPIGNRWEHVPGITLIGDAAHVMTPFAGEGVNLAFADCVDLSKAILSAAASLPSETSRTESPATTTSQAAAGTALDVSVRAFEEIMFTRAKKYQQLTYDLMSTVFFSPSAPRAVIERYLLRIVEASLGYWGRLLATPVVYAWFFVFKLICVGSAAFIFAVDGT</sequence>
<dbReference type="GO" id="GO:0004497">
    <property type="term" value="F:monooxygenase activity"/>
    <property type="evidence" value="ECO:0007669"/>
    <property type="project" value="UniProtKB-KW"/>
</dbReference>
<dbReference type="AlphaFoldDB" id="A0AAN6KXG2"/>
<organism evidence="7 8">
    <name type="scientific">Friedmanniomyces endolithicus</name>
    <dbReference type="NCBI Taxonomy" id="329885"/>
    <lineage>
        <taxon>Eukaryota</taxon>
        <taxon>Fungi</taxon>
        <taxon>Dikarya</taxon>
        <taxon>Ascomycota</taxon>
        <taxon>Pezizomycotina</taxon>
        <taxon>Dothideomycetes</taxon>
        <taxon>Dothideomycetidae</taxon>
        <taxon>Mycosphaerellales</taxon>
        <taxon>Teratosphaeriaceae</taxon>
        <taxon>Friedmanniomyces</taxon>
    </lineage>
</organism>
<gene>
    <name evidence="7" type="ORF">LTR91_002717</name>
</gene>
<reference evidence="7" key="1">
    <citation type="submission" date="2023-06" db="EMBL/GenBank/DDBJ databases">
        <title>Black Yeasts Isolated from many extreme environments.</title>
        <authorList>
            <person name="Coleine C."/>
            <person name="Stajich J.E."/>
            <person name="Selbmann L."/>
        </authorList>
    </citation>
    <scope>NUCLEOTIDE SEQUENCE</scope>
    <source>
        <strain evidence="7">CCFEE 5200</strain>
    </source>
</reference>
<dbReference type="Gene3D" id="3.50.50.60">
    <property type="entry name" value="FAD/NAD(P)-binding domain"/>
    <property type="match status" value="1"/>
</dbReference>
<evidence type="ECO:0000256" key="5">
    <source>
        <dbReference type="SAM" id="Phobius"/>
    </source>
</evidence>
<keyword evidence="5" id="KW-0812">Transmembrane</keyword>
<evidence type="ECO:0000256" key="4">
    <source>
        <dbReference type="ARBA" id="ARBA00023033"/>
    </source>
</evidence>
<comment type="caution">
    <text evidence="7">The sequence shown here is derived from an EMBL/GenBank/DDBJ whole genome shotgun (WGS) entry which is preliminary data.</text>
</comment>
<dbReference type="EMBL" id="JAUJLE010000013">
    <property type="protein sequence ID" value="KAK1009577.1"/>
    <property type="molecule type" value="Genomic_DNA"/>
</dbReference>
<dbReference type="Pfam" id="PF01494">
    <property type="entry name" value="FAD_binding_3"/>
    <property type="match status" value="1"/>
</dbReference>
<dbReference type="PANTHER" id="PTHR46972">
    <property type="entry name" value="MONOOXYGENASE ASQM-RELATED"/>
    <property type="match status" value="1"/>
</dbReference>